<comment type="caution">
    <text evidence="1">The sequence shown here is derived from an EMBL/GenBank/DDBJ whole genome shotgun (WGS) entry which is preliminary data.</text>
</comment>
<dbReference type="AlphaFoldDB" id="A0A2H0N781"/>
<dbReference type="Proteomes" id="UP000229893">
    <property type="component" value="Unassembled WGS sequence"/>
</dbReference>
<evidence type="ECO:0000313" key="1">
    <source>
        <dbReference type="EMBL" id="PIR04762.1"/>
    </source>
</evidence>
<organism evidence="1 2">
    <name type="scientific">Candidatus Liptonbacteria bacterium CG11_big_fil_rev_8_21_14_0_20_35_14</name>
    <dbReference type="NCBI Taxonomy" id="1974634"/>
    <lineage>
        <taxon>Bacteria</taxon>
        <taxon>Candidatus Liptoniibacteriota</taxon>
    </lineage>
</organism>
<name>A0A2H0N781_9BACT</name>
<accession>A0A2H0N781</accession>
<sequence length="109" mass="13184">MNKIEKIKPEKENFSEDEFMSRVWELYNSLKHSIETREMGLTEIAKITEDFPELSRFIEDKDEDKDENLHEKILNFLTHKLNNEKQKKELDQAIRLWYRQNKDNLKAAA</sequence>
<dbReference type="EMBL" id="PCWO01000040">
    <property type="protein sequence ID" value="PIR04762.1"/>
    <property type="molecule type" value="Genomic_DNA"/>
</dbReference>
<evidence type="ECO:0000313" key="2">
    <source>
        <dbReference type="Proteomes" id="UP000229893"/>
    </source>
</evidence>
<protein>
    <submittedName>
        <fullName evidence="1">Uncharacterized protein</fullName>
    </submittedName>
</protein>
<reference evidence="1 2" key="1">
    <citation type="submission" date="2017-09" db="EMBL/GenBank/DDBJ databases">
        <title>Depth-based differentiation of microbial function through sediment-hosted aquifers and enrichment of novel symbionts in the deep terrestrial subsurface.</title>
        <authorList>
            <person name="Probst A.J."/>
            <person name="Ladd B."/>
            <person name="Jarett J.K."/>
            <person name="Geller-Mcgrath D.E."/>
            <person name="Sieber C.M."/>
            <person name="Emerson J.B."/>
            <person name="Anantharaman K."/>
            <person name="Thomas B.C."/>
            <person name="Malmstrom R."/>
            <person name="Stieglmeier M."/>
            <person name="Klingl A."/>
            <person name="Woyke T."/>
            <person name="Ryan C.M."/>
            <person name="Banfield J.F."/>
        </authorList>
    </citation>
    <scope>NUCLEOTIDE SEQUENCE [LARGE SCALE GENOMIC DNA]</scope>
    <source>
        <strain evidence="1">CG11_big_fil_rev_8_21_14_0_20_35_14</strain>
    </source>
</reference>
<proteinExistence type="predicted"/>
<gene>
    <name evidence="1" type="ORF">COV57_02725</name>
</gene>